<accession>A0AAD5TC89</accession>
<evidence type="ECO:0000313" key="3">
    <source>
        <dbReference type="EMBL" id="KAJ3170127.1"/>
    </source>
</evidence>
<dbReference type="GO" id="GO:1990431">
    <property type="term" value="P:priRNA 3'-end processing"/>
    <property type="evidence" value="ECO:0007669"/>
    <property type="project" value="TreeGrafter"/>
</dbReference>
<organism evidence="3 4">
    <name type="scientific">Geranomyces variabilis</name>
    <dbReference type="NCBI Taxonomy" id="109894"/>
    <lineage>
        <taxon>Eukaryota</taxon>
        <taxon>Fungi</taxon>
        <taxon>Fungi incertae sedis</taxon>
        <taxon>Chytridiomycota</taxon>
        <taxon>Chytridiomycota incertae sedis</taxon>
        <taxon>Chytridiomycetes</taxon>
        <taxon>Spizellomycetales</taxon>
        <taxon>Powellomycetaceae</taxon>
        <taxon>Geranomyces</taxon>
    </lineage>
</organism>
<protein>
    <submittedName>
        <fullName evidence="3">Uncharacterized protein</fullName>
    </submittedName>
</protein>
<feature type="compositionally biased region" description="Basic and acidic residues" evidence="2">
    <location>
        <begin position="613"/>
        <end position="629"/>
    </location>
</feature>
<evidence type="ECO:0000256" key="1">
    <source>
        <dbReference type="ARBA" id="ARBA00008372"/>
    </source>
</evidence>
<dbReference type="SUPFAM" id="SSF82708">
    <property type="entry name" value="R3H domain"/>
    <property type="match status" value="1"/>
</dbReference>
<dbReference type="Gene3D" id="3.30.1370.50">
    <property type="entry name" value="R3H-like domain"/>
    <property type="match status" value="1"/>
</dbReference>
<dbReference type="Gene3D" id="3.30.70.330">
    <property type="match status" value="1"/>
</dbReference>
<dbReference type="Pfam" id="PF04857">
    <property type="entry name" value="CAF1"/>
    <property type="match status" value="1"/>
</dbReference>
<evidence type="ECO:0000313" key="4">
    <source>
        <dbReference type="Proteomes" id="UP001212152"/>
    </source>
</evidence>
<evidence type="ECO:0000256" key="2">
    <source>
        <dbReference type="SAM" id="MobiDB-lite"/>
    </source>
</evidence>
<reference evidence="3" key="1">
    <citation type="submission" date="2020-05" db="EMBL/GenBank/DDBJ databases">
        <title>Phylogenomic resolution of chytrid fungi.</title>
        <authorList>
            <person name="Stajich J.E."/>
            <person name="Amses K."/>
            <person name="Simmons R."/>
            <person name="Seto K."/>
            <person name="Myers J."/>
            <person name="Bonds A."/>
            <person name="Quandt C.A."/>
            <person name="Barry K."/>
            <person name="Liu P."/>
            <person name="Grigoriev I."/>
            <person name="Longcore J.E."/>
            <person name="James T.Y."/>
        </authorList>
    </citation>
    <scope>NUCLEOTIDE SEQUENCE</scope>
    <source>
        <strain evidence="3">JEL0379</strain>
    </source>
</reference>
<dbReference type="PANTHER" id="PTHR15092:SF22">
    <property type="entry name" value="POLY(A)-SPECIFIC RIBONUCLEASE PNLDC1"/>
    <property type="match status" value="1"/>
</dbReference>
<feature type="region of interest" description="Disordered" evidence="2">
    <location>
        <begin position="518"/>
        <end position="641"/>
    </location>
</feature>
<comment type="similarity">
    <text evidence="1">Belongs to the CAF1 family.</text>
</comment>
<dbReference type="Gene3D" id="3.30.420.10">
    <property type="entry name" value="Ribonuclease H-like superfamily/Ribonuclease H"/>
    <property type="match status" value="1"/>
</dbReference>
<dbReference type="InterPro" id="IPR012337">
    <property type="entry name" value="RNaseH-like_sf"/>
</dbReference>
<dbReference type="GO" id="GO:0003723">
    <property type="term" value="F:RNA binding"/>
    <property type="evidence" value="ECO:0007669"/>
    <property type="project" value="TreeGrafter"/>
</dbReference>
<name>A0AAD5TC89_9FUNG</name>
<proteinExistence type="inferred from homology"/>
<dbReference type="GO" id="GO:0000175">
    <property type="term" value="F:3'-5'-RNA exonuclease activity"/>
    <property type="evidence" value="ECO:0007669"/>
    <property type="project" value="TreeGrafter"/>
</dbReference>
<dbReference type="GO" id="GO:0005634">
    <property type="term" value="C:nucleus"/>
    <property type="evidence" value="ECO:0007669"/>
    <property type="project" value="TreeGrafter"/>
</dbReference>
<feature type="compositionally biased region" description="Polar residues" evidence="2">
    <location>
        <begin position="630"/>
        <end position="641"/>
    </location>
</feature>
<dbReference type="EMBL" id="JADGJQ010000098">
    <property type="protein sequence ID" value="KAJ3170127.1"/>
    <property type="molecule type" value="Genomic_DNA"/>
</dbReference>
<sequence length="641" mass="71946">MEVIRSTFQDALLPIIAAAIAEADFIAIDGEFTGLGSSKDMQIDYLDTVQARYHKLKRSATQFQLTQYGVCTFKWNEDAQKYTAKPFNCYVFPLAGRKAFGLEKSFTCQASSLLFLRDCKFDFNKWISQGIPYINQEEESIARQKIGIYQNADAMIGEAQRPFVTAALTAVHNWLQTSTKKTIEIACANALQRKLIHQEVDKKYQDALRTTGHDGYVQITKVTDEERRSKAFDKKNVLNEELDTLIGFRKVIELISASKKPVVGHNMMLDLLHTYQSFFNPLPDTVLAFKYGMHNLFPTIFDTKFLAHSDPKVNPNIPRSVLGDMFDRVGRPPFQHPVIEIDSDPAFGGYEASAKDGTPPDSLHEAGYDAYVTGVAFAKMASLATAATGGRIPFEHEALQEVRNKMFLMRSDVPWFDFEADEIQPDRTNVFNVYGFPPGTGVADMQKEFSDLGAVSTADFESTRCLLIVRDESKVPDVMAVYGAKYLPGKDEDGEVPMTQHVKGFEYGIETYECYMERKNGGQDDDDDDKAAREPRRKRRRVVVVDEAPSDDGLSPREEEEEEGPAPRRVKRQATSQAAEEPWCENAALQDTDASRDARAEHKALKKAQKIARLAEKFPQRRGAARADSEANSADSPCSMM</sequence>
<dbReference type="PANTHER" id="PTHR15092">
    <property type="entry name" value="POLY A -SPECIFIC RIBONUCLEASE/TARGET OF EGR1, MEMBER 1"/>
    <property type="match status" value="1"/>
</dbReference>
<dbReference type="AlphaFoldDB" id="A0AAD5TC89"/>
<dbReference type="InterPro" id="IPR036397">
    <property type="entry name" value="RNaseH_sf"/>
</dbReference>
<dbReference type="GO" id="GO:1990432">
    <property type="term" value="P:siRNA 3'-end processing"/>
    <property type="evidence" value="ECO:0007669"/>
    <property type="project" value="TreeGrafter"/>
</dbReference>
<feature type="compositionally biased region" description="Basic and acidic residues" evidence="2">
    <location>
        <begin position="593"/>
        <end position="603"/>
    </location>
</feature>
<dbReference type="InterPro" id="IPR006941">
    <property type="entry name" value="RNase_CAF1"/>
</dbReference>
<dbReference type="InterPro" id="IPR012677">
    <property type="entry name" value="Nucleotide-bd_a/b_plait_sf"/>
</dbReference>
<dbReference type="InterPro" id="IPR036867">
    <property type="entry name" value="R3H_dom_sf"/>
</dbReference>
<dbReference type="Proteomes" id="UP001212152">
    <property type="component" value="Unassembled WGS sequence"/>
</dbReference>
<gene>
    <name evidence="3" type="ORF">HDU87_008844</name>
</gene>
<dbReference type="InterPro" id="IPR051181">
    <property type="entry name" value="CAF1_poly(A)_ribonucleases"/>
</dbReference>
<dbReference type="SUPFAM" id="SSF53098">
    <property type="entry name" value="Ribonuclease H-like"/>
    <property type="match status" value="1"/>
</dbReference>
<keyword evidence="4" id="KW-1185">Reference proteome</keyword>
<comment type="caution">
    <text evidence="3">The sequence shown here is derived from an EMBL/GenBank/DDBJ whole genome shotgun (WGS) entry which is preliminary data.</text>
</comment>
<dbReference type="GO" id="GO:0000289">
    <property type="term" value="P:nuclear-transcribed mRNA poly(A) tail shortening"/>
    <property type="evidence" value="ECO:0007669"/>
    <property type="project" value="TreeGrafter"/>
</dbReference>